<dbReference type="GeneID" id="63723117"/>
<protein>
    <submittedName>
        <fullName evidence="2">Uncharacterized protein</fullName>
    </submittedName>
</protein>
<name>A0A1L9PXS0_ASPVE</name>
<dbReference type="PANTHER" id="PTHR37540:SF5">
    <property type="entry name" value="TRANSCRIPTION FACTOR DOMAIN-CONTAINING PROTEIN"/>
    <property type="match status" value="1"/>
</dbReference>
<feature type="compositionally biased region" description="Basic and acidic residues" evidence="1">
    <location>
        <begin position="259"/>
        <end position="269"/>
    </location>
</feature>
<dbReference type="OrthoDB" id="4158087at2759"/>
<proteinExistence type="predicted"/>
<sequence length="737" mass="82045">MDAKHPHPHSTAHPPVADHHLQHQHQHQHTLPILPIVSRPAPWAHSNTDPAINQHQSYHPHPPSHSYSHPHPPQPSQLPPILSPPSSTPSQPVPPHAPPSSPMVSEPHDETNAVQHSVVTDSARQNTGKNAVTKVRKPRKQGNASQGRSTLFWVHNDPQSVAEGTREETLKLIRSHVMSEHNRKKRLDTNKRSKSKAWKHLAFQPVETTASNSATAGSSATAAPSAAVSSSRQASRRKSQKTARPAENTSSSSSSKSPSPDEHIKKEEQDTADEEYPMTSGDTVDSYGVDADSKALAVLQDPTPYTYIGQGTSDPFNTTHTPLSERMYRHLQHFLCKLTRLAYPLQRRYGAKLEAHWASLVSHDPASLHACICVAATNSALESGEFPLTDERKSSSVLLLDTFHHRGETIRLVNEGLSDPIKAASDELIAAVSVLLTVEVCIFPRWTALIATGDPDYLKIHLAGLRQMVGMRISFADVADDVRFQISWTDIRVACMSLTKPIFPFVRYSRPTNYTIIPPTKELESTASSLASLIQIPGIFGDVMSKVIYDLVELIWYAEWIKGGPEEQDFDEETECYYNTEVLYVEYALHSDRYTSSGEVKGDATIEGCVRLACLLFHNTAIWDFYPHIAPVFPRPIMALHLALESTIRAGCYHLCRDLLIWLLFVGACSTHIPNQRSFFVTELASAVRLQGLQSWQELRAILFGYFYVDRVYLGPLRTLWDELQAVPAPQQCINSN</sequence>
<dbReference type="PANTHER" id="PTHR37540">
    <property type="entry name" value="TRANSCRIPTION FACTOR (ACR-2), PUTATIVE-RELATED-RELATED"/>
    <property type="match status" value="1"/>
</dbReference>
<dbReference type="VEuPathDB" id="FungiDB:ASPVEDRAFT_139859"/>
<feature type="compositionally biased region" description="Basic residues" evidence="1">
    <location>
        <begin position="1"/>
        <end position="10"/>
    </location>
</feature>
<gene>
    <name evidence="2" type="ORF">ASPVEDRAFT_139859</name>
</gene>
<evidence type="ECO:0000313" key="2">
    <source>
        <dbReference type="EMBL" id="OJJ06232.1"/>
    </source>
</evidence>
<dbReference type="AlphaFoldDB" id="A0A1L9PXS0"/>
<feature type="region of interest" description="Disordered" evidence="1">
    <location>
        <begin position="42"/>
        <end position="165"/>
    </location>
</feature>
<reference evidence="3" key="1">
    <citation type="journal article" date="2017" name="Genome Biol.">
        <title>Comparative genomics reveals high biological diversity and specific adaptations in the industrially and medically important fungal genus Aspergillus.</title>
        <authorList>
            <person name="de Vries R.P."/>
            <person name="Riley R."/>
            <person name="Wiebenga A."/>
            <person name="Aguilar-Osorio G."/>
            <person name="Amillis S."/>
            <person name="Uchima C.A."/>
            <person name="Anderluh G."/>
            <person name="Asadollahi M."/>
            <person name="Askin M."/>
            <person name="Barry K."/>
            <person name="Battaglia E."/>
            <person name="Bayram O."/>
            <person name="Benocci T."/>
            <person name="Braus-Stromeyer S.A."/>
            <person name="Caldana C."/>
            <person name="Canovas D."/>
            <person name="Cerqueira G.C."/>
            <person name="Chen F."/>
            <person name="Chen W."/>
            <person name="Choi C."/>
            <person name="Clum A."/>
            <person name="Dos Santos R.A."/>
            <person name="Damasio A.R."/>
            <person name="Diallinas G."/>
            <person name="Emri T."/>
            <person name="Fekete E."/>
            <person name="Flipphi M."/>
            <person name="Freyberg S."/>
            <person name="Gallo A."/>
            <person name="Gournas C."/>
            <person name="Habgood R."/>
            <person name="Hainaut M."/>
            <person name="Harispe M.L."/>
            <person name="Henrissat B."/>
            <person name="Hilden K.S."/>
            <person name="Hope R."/>
            <person name="Hossain A."/>
            <person name="Karabika E."/>
            <person name="Karaffa L."/>
            <person name="Karanyi Z."/>
            <person name="Krasevec N."/>
            <person name="Kuo A."/>
            <person name="Kusch H."/>
            <person name="LaButti K."/>
            <person name="Lagendijk E.L."/>
            <person name="Lapidus A."/>
            <person name="Levasseur A."/>
            <person name="Lindquist E."/>
            <person name="Lipzen A."/>
            <person name="Logrieco A.F."/>
            <person name="MacCabe A."/>
            <person name="Maekelae M.R."/>
            <person name="Malavazi I."/>
            <person name="Melin P."/>
            <person name="Meyer V."/>
            <person name="Mielnichuk N."/>
            <person name="Miskei M."/>
            <person name="Molnar A.P."/>
            <person name="Mule G."/>
            <person name="Ngan C.Y."/>
            <person name="Orejas M."/>
            <person name="Orosz E."/>
            <person name="Ouedraogo J.P."/>
            <person name="Overkamp K.M."/>
            <person name="Park H.-S."/>
            <person name="Perrone G."/>
            <person name="Piumi F."/>
            <person name="Punt P.J."/>
            <person name="Ram A.F."/>
            <person name="Ramon A."/>
            <person name="Rauscher S."/>
            <person name="Record E."/>
            <person name="Riano-Pachon D.M."/>
            <person name="Robert V."/>
            <person name="Roehrig J."/>
            <person name="Ruller R."/>
            <person name="Salamov A."/>
            <person name="Salih N.S."/>
            <person name="Samson R.A."/>
            <person name="Sandor E."/>
            <person name="Sanguinetti M."/>
            <person name="Schuetze T."/>
            <person name="Sepcic K."/>
            <person name="Shelest E."/>
            <person name="Sherlock G."/>
            <person name="Sophianopoulou V."/>
            <person name="Squina F.M."/>
            <person name="Sun H."/>
            <person name="Susca A."/>
            <person name="Todd R.B."/>
            <person name="Tsang A."/>
            <person name="Unkles S.E."/>
            <person name="van de Wiele N."/>
            <person name="van Rossen-Uffink D."/>
            <person name="Oliveira J.V."/>
            <person name="Vesth T.C."/>
            <person name="Visser J."/>
            <person name="Yu J.-H."/>
            <person name="Zhou M."/>
            <person name="Andersen M.R."/>
            <person name="Archer D.B."/>
            <person name="Baker S.E."/>
            <person name="Benoit I."/>
            <person name="Brakhage A.A."/>
            <person name="Braus G.H."/>
            <person name="Fischer R."/>
            <person name="Frisvad J.C."/>
            <person name="Goldman G.H."/>
            <person name="Houbraken J."/>
            <person name="Oakley B."/>
            <person name="Pocsi I."/>
            <person name="Scazzocchio C."/>
            <person name="Seiboth B."/>
            <person name="vanKuyk P.A."/>
            <person name="Wortman J."/>
            <person name="Dyer P.S."/>
            <person name="Grigoriev I.V."/>
        </authorList>
    </citation>
    <scope>NUCLEOTIDE SEQUENCE [LARGE SCALE GENOMIC DNA]</scope>
    <source>
        <strain evidence="3">CBS 583.65</strain>
    </source>
</reference>
<feature type="region of interest" description="Disordered" evidence="1">
    <location>
        <begin position="1"/>
        <end position="29"/>
    </location>
</feature>
<feature type="compositionally biased region" description="Pro residues" evidence="1">
    <location>
        <begin position="70"/>
        <end position="101"/>
    </location>
</feature>
<dbReference type="STRING" id="1036611.A0A1L9PXS0"/>
<organism evidence="2 3">
    <name type="scientific">Aspergillus versicolor CBS 583.65</name>
    <dbReference type="NCBI Taxonomy" id="1036611"/>
    <lineage>
        <taxon>Eukaryota</taxon>
        <taxon>Fungi</taxon>
        <taxon>Dikarya</taxon>
        <taxon>Ascomycota</taxon>
        <taxon>Pezizomycotina</taxon>
        <taxon>Eurotiomycetes</taxon>
        <taxon>Eurotiomycetidae</taxon>
        <taxon>Eurotiales</taxon>
        <taxon>Aspergillaceae</taxon>
        <taxon>Aspergillus</taxon>
        <taxon>Aspergillus subgen. Nidulantes</taxon>
    </lineage>
</organism>
<keyword evidence="3" id="KW-1185">Reference proteome</keyword>
<accession>A0A1L9PXS0</accession>
<feature type="compositionally biased region" description="Low complexity" evidence="1">
    <location>
        <begin position="208"/>
        <end position="233"/>
    </location>
</feature>
<dbReference type="EMBL" id="KV878134">
    <property type="protein sequence ID" value="OJJ06232.1"/>
    <property type="molecule type" value="Genomic_DNA"/>
</dbReference>
<dbReference type="InterPro" id="IPR021858">
    <property type="entry name" value="Fun_TF"/>
</dbReference>
<evidence type="ECO:0000256" key="1">
    <source>
        <dbReference type="SAM" id="MobiDB-lite"/>
    </source>
</evidence>
<feature type="compositionally biased region" description="Basic and acidic residues" evidence="1">
    <location>
        <begin position="179"/>
        <end position="191"/>
    </location>
</feature>
<dbReference type="Proteomes" id="UP000184073">
    <property type="component" value="Unassembled WGS sequence"/>
</dbReference>
<dbReference type="Pfam" id="PF11951">
    <property type="entry name" value="Fungal_trans_2"/>
    <property type="match status" value="1"/>
</dbReference>
<evidence type="ECO:0000313" key="3">
    <source>
        <dbReference type="Proteomes" id="UP000184073"/>
    </source>
</evidence>
<dbReference type="RefSeq" id="XP_040671994.1">
    <property type="nucleotide sequence ID" value="XM_040807606.1"/>
</dbReference>
<feature type="compositionally biased region" description="Polar residues" evidence="1">
    <location>
        <begin position="112"/>
        <end position="130"/>
    </location>
</feature>
<feature type="compositionally biased region" description="Low complexity" evidence="1">
    <location>
        <begin position="54"/>
        <end position="69"/>
    </location>
</feature>
<feature type="region of interest" description="Disordered" evidence="1">
    <location>
        <begin position="179"/>
        <end position="287"/>
    </location>
</feature>